<proteinExistence type="predicted"/>
<reference evidence="2" key="1">
    <citation type="submission" date="2022-11" db="UniProtKB">
        <authorList>
            <consortium name="WormBaseParasite"/>
        </authorList>
    </citation>
    <scope>IDENTIFICATION</scope>
</reference>
<evidence type="ECO:0000313" key="1">
    <source>
        <dbReference type="Proteomes" id="UP000887576"/>
    </source>
</evidence>
<dbReference type="Proteomes" id="UP000887576">
    <property type="component" value="Unplaced"/>
</dbReference>
<protein>
    <submittedName>
        <fullName evidence="2">Protein-S-isoprenylcysteine O-methyltransferase</fullName>
    </submittedName>
</protein>
<name>A0AC34QHY3_9BILA</name>
<organism evidence="1 2">
    <name type="scientific">Panagrolaimus sp. JU765</name>
    <dbReference type="NCBI Taxonomy" id="591449"/>
    <lineage>
        <taxon>Eukaryota</taxon>
        <taxon>Metazoa</taxon>
        <taxon>Ecdysozoa</taxon>
        <taxon>Nematoda</taxon>
        <taxon>Chromadorea</taxon>
        <taxon>Rhabditida</taxon>
        <taxon>Tylenchina</taxon>
        <taxon>Panagrolaimomorpha</taxon>
        <taxon>Panagrolaimoidea</taxon>
        <taxon>Panagrolaimidae</taxon>
        <taxon>Panagrolaimus</taxon>
    </lineage>
</organism>
<dbReference type="WBParaSite" id="JU765_v2.g16494.t1">
    <property type="protein sequence ID" value="JU765_v2.g16494.t1"/>
    <property type="gene ID" value="JU765_v2.g16494"/>
</dbReference>
<evidence type="ECO:0000313" key="2">
    <source>
        <dbReference type="WBParaSite" id="JU765_v2.g16494.t1"/>
    </source>
</evidence>
<accession>A0AC34QHY3</accession>
<sequence>MKWQKAGYRMFTIFRHNSKLQSGTVAYLFTLQGYFLGAVTSLTVLLMDFHQLFFPVLLFIFILAAFHFCEFFAIGVSNPDSLTPDSFLLNHSVAYWIAYVCSIIEFSCRTYFLKYNPMLIVVIGVVVCIVGDSMRKLAMWHAGIGFTHILAYKKKKQHQLVISGVYRFVRHPSYLGFFIFTLGTQLILCNPICFVGFGYICLFKFFRERVYEEERYLVSFFGQNYIQYQKRVPLGLPFIENYNVSN</sequence>